<dbReference type="InterPro" id="IPR036136">
    <property type="entry name" value="Nit/Sulf_reduc_fer-like_dom_sf"/>
</dbReference>
<dbReference type="PANTHER" id="PTHR32439">
    <property type="entry name" value="FERREDOXIN--NITRITE REDUCTASE, CHLOROPLASTIC"/>
    <property type="match status" value="1"/>
</dbReference>
<dbReference type="InterPro" id="IPR006066">
    <property type="entry name" value="NO2/SO3_Rdtase_FeS/sirohaem_BS"/>
</dbReference>
<dbReference type="InterPro" id="IPR051329">
    <property type="entry name" value="NIR_SIR_4Fe-4S"/>
</dbReference>
<dbReference type="InterPro" id="IPR006067">
    <property type="entry name" value="NO2/SO3_Rdtase_4Fe4S_dom"/>
</dbReference>
<keyword evidence="2" id="KW-0349">Heme</keyword>
<protein>
    <submittedName>
        <fullName evidence="9">Nitrite/sulfite reductase</fullName>
    </submittedName>
</protein>
<organism evidence="9 10">
    <name type="scientific">Sphingobacterium chuzhouense</name>
    <dbReference type="NCBI Taxonomy" id="1742264"/>
    <lineage>
        <taxon>Bacteria</taxon>
        <taxon>Pseudomonadati</taxon>
        <taxon>Bacteroidota</taxon>
        <taxon>Sphingobacteriia</taxon>
        <taxon>Sphingobacteriales</taxon>
        <taxon>Sphingobacteriaceae</taxon>
        <taxon>Sphingobacterium</taxon>
    </lineage>
</organism>
<evidence type="ECO:0000259" key="7">
    <source>
        <dbReference type="Pfam" id="PF01077"/>
    </source>
</evidence>
<keyword evidence="3" id="KW-0479">Metal-binding</keyword>
<dbReference type="InterPro" id="IPR045854">
    <property type="entry name" value="NO2/SO3_Rdtase_4Fe4S_sf"/>
</dbReference>
<dbReference type="PANTHER" id="PTHR32439:SF9">
    <property type="entry name" value="BLR3264 PROTEIN"/>
    <property type="match status" value="1"/>
</dbReference>
<keyword evidence="1" id="KW-0004">4Fe-4S</keyword>
<dbReference type="SUPFAM" id="SSF56014">
    <property type="entry name" value="Nitrite and sulphite reductase 4Fe-4S domain-like"/>
    <property type="match status" value="2"/>
</dbReference>
<dbReference type="Pfam" id="PF01077">
    <property type="entry name" value="NIR_SIR"/>
    <property type="match status" value="2"/>
</dbReference>
<feature type="domain" description="Nitrite/Sulfite reductase ferredoxin-like" evidence="8">
    <location>
        <begin position="48"/>
        <end position="113"/>
    </location>
</feature>
<proteinExistence type="predicted"/>
<keyword evidence="4" id="KW-0560">Oxidoreductase</keyword>
<dbReference type="RefSeq" id="WP_190314052.1">
    <property type="nucleotide sequence ID" value="NZ_JACNYL010000003.1"/>
</dbReference>
<feature type="domain" description="Nitrite/sulphite reductase 4Fe-4S" evidence="7">
    <location>
        <begin position="123"/>
        <end position="278"/>
    </location>
</feature>
<keyword evidence="10" id="KW-1185">Reference proteome</keyword>
<accession>A0ABR7XT07</accession>
<sequence length="698" mass="79055">MDTIFIGKNVDHLARRDIVELDDKIRRYQKGEFNEESFRAFRLTRGIYGQRQDGVNMIRIKLPFGRLSPMQLRTIAELSEKYASGNLHATTRQDIQLHYVKLVDTPQLWADLENDGITLREACGNTIRNLTASPYAGIDPDELFDVSPYANAMFKYFLRNPICQNLGRKFKIAFSSSSSDSAYTFMHDLGFIPRIIVVDGEEKRGFKIMLAGGLGAQPFIAHPIFDFMPDSEIIPFTEACLRIFDRYGERAKRHKARLKYLINDIGVEKFLELVHQEREAVSLKSYVVDLNDFEETAVPNIITKEEVVEVDQERYERWLLLNTYRQKQQGYFAVRVKLRSGNMNAYQARALSTIAEKYASSDIRITVNQGVLLKYVRPQFLKMLFVELENNGLSDFGFDTLTDITACPGTDTCNLGIASSVGLSVELERLLRSEYGHVDYMHHIKVKISGCMNGCAHHSIANIGFHGMSMKVKGLILPAMQVVLGGGPTDNGTGTMGEKVIKLPAKCVPDALRLLLNDYADNRIEEESFNTYFVRIGKTYFYNLLKPLGDIDEVTQFHLTDWGNESIYTPKIGIGECAVPMIDMVGVVLEEVKETLNKAKEAIFEEQWVDAIYYSYTGMINTGKALLLTKEVPCNTQLSVINNMDPNFIENGEIKLSGTFADLVLQINKEKASKVFADSYYGHALSLFHKAIDYRNLN</sequence>
<evidence type="ECO:0000256" key="3">
    <source>
        <dbReference type="ARBA" id="ARBA00022723"/>
    </source>
</evidence>
<dbReference type="Gene3D" id="3.90.480.10">
    <property type="entry name" value="Sulfite Reductase Hemoprotein,Domain 2"/>
    <property type="match status" value="1"/>
</dbReference>
<feature type="domain" description="Nitrite/sulphite reductase 4Fe-4S" evidence="7">
    <location>
        <begin position="399"/>
        <end position="527"/>
    </location>
</feature>
<dbReference type="SUPFAM" id="SSF55124">
    <property type="entry name" value="Nitrite/Sulfite reductase N-terminal domain-like"/>
    <property type="match status" value="2"/>
</dbReference>
<evidence type="ECO:0000256" key="2">
    <source>
        <dbReference type="ARBA" id="ARBA00022617"/>
    </source>
</evidence>
<evidence type="ECO:0000259" key="8">
    <source>
        <dbReference type="Pfam" id="PF03460"/>
    </source>
</evidence>
<feature type="domain" description="Nitrite/Sulfite reductase ferredoxin-like" evidence="8">
    <location>
        <begin position="324"/>
        <end position="382"/>
    </location>
</feature>
<evidence type="ECO:0000256" key="6">
    <source>
        <dbReference type="ARBA" id="ARBA00023014"/>
    </source>
</evidence>
<keyword evidence="5" id="KW-0408">Iron</keyword>
<dbReference type="EMBL" id="JACNYL010000003">
    <property type="protein sequence ID" value="MBD1422310.1"/>
    <property type="molecule type" value="Genomic_DNA"/>
</dbReference>
<dbReference type="Gene3D" id="3.30.413.10">
    <property type="entry name" value="Sulfite Reductase Hemoprotein, domain 1"/>
    <property type="match status" value="2"/>
</dbReference>
<dbReference type="PRINTS" id="PR00397">
    <property type="entry name" value="SIROHAEM"/>
</dbReference>
<evidence type="ECO:0000313" key="10">
    <source>
        <dbReference type="Proteomes" id="UP000651112"/>
    </source>
</evidence>
<evidence type="ECO:0000313" key="9">
    <source>
        <dbReference type="EMBL" id="MBD1422310.1"/>
    </source>
</evidence>
<dbReference type="Proteomes" id="UP000651112">
    <property type="component" value="Unassembled WGS sequence"/>
</dbReference>
<evidence type="ECO:0000256" key="4">
    <source>
        <dbReference type="ARBA" id="ARBA00023002"/>
    </source>
</evidence>
<evidence type="ECO:0000256" key="5">
    <source>
        <dbReference type="ARBA" id="ARBA00023004"/>
    </source>
</evidence>
<reference evidence="9 10" key="1">
    <citation type="submission" date="2020-08" db="EMBL/GenBank/DDBJ databases">
        <title>Sphingobacterium sp. DN00404 isolated from aquaculture water.</title>
        <authorList>
            <person name="Zhang M."/>
        </authorList>
    </citation>
    <scope>NUCLEOTIDE SEQUENCE [LARGE SCALE GENOMIC DNA]</scope>
    <source>
        <strain evidence="9 10">KCTC 42746</strain>
    </source>
</reference>
<gene>
    <name evidence="9" type="ORF">H8B21_12085</name>
</gene>
<keyword evidence="6" id="KW-0411">Iron-sulfur</keyword>
<name>A0ABR7XT07_9SPHI</name>
<evidence type="ECO:0000256" key="1">
    <source>
        <dbReference type="ARBA" id="ARBA00022485"/>
    </source>
</evidence>
<comment type="caution">
    <text evidence="9">The sequence shown here is derived from an EMBL/GenBank/DDBJ whole genome shotgun (WGS) entry which is preliminary data.</text>
</comment>
<dbReference type="InterPro" id="IPR005117">
    <property type="entry name" value="NiRdtase/SiRdtase_haem-b_fer"/>
</dbReference>
<dbReference type="Pfam" id="PF03460">
    <property type="entry name" value="NIR_SIR_ferr"/>
    <property type="match status" value="2"/>
</dbReference>